<evidence type="ECO:0000313" key="2">
    <source>
        <dbReference type="Proteomes" id="UP000014974"/>
    </source>
</evidence>
<protein>
    <submittedName>
        <fullName evidence="1">Uncharacterized protein</fullName>
    </submittedName>
</protein>
<dbReference type="EMBL" id="ATNM01000110">
    <property type="protein sequence ID" value="EPR67907.1"/>
    <property type="molecule type" value="Genomic_DNA"/>
</dbReference>
<organism evidence="1 2">
    <name type="scientific">Cyclobacterium qasimii M12-11B</name>
    <dbReference type="NCBI Taxonomy" id="641524"/>
    <lineage>
        <taxon>Bacteria</taxon>
        <taxon>Pseudomonadati</taxon>
        <taxon>Bacteroidota</taxon>
        <taxon>Cytophagia</taxon>
        <taxon>Cytophagales</taxon>
        <taxon>Cyclobacteriaceae</taxon>
        <taxon>Cyclobacterium</taxon>
    </lineage>
</organism>
<dbReference type="AlphaFoldDB" id="S7VED5"/>
<dbReference type="Proteomes" id="UP000014974">
    <property type="component" value="Unassembled WGS sequence"/>
</dbReference>
<evidence type="ECO:0000313" key="1">
    <source>
        <dbReference type="EMBL" id="EPR67907.1"/>
    </source>
</evidence>
<accession>S7VED5</accession>
<proteinExistence type="predicted"/>
<reference evidence="1 2" key="1">
    <citation type="journal article" date="2013" name="Genome Announc.">
        <title>Draft Genome Sequence of Cyclobacterium qasimii Strain M12-11BT, Isolated from Arctic Marine Sediment.</title>
        <authorList>
            <person name="Shivaji S."/>
            <person name="Ara S."/>
            <person name="Singh A."/>
            <person name="Kumar Pinnaka A."/>
        </authorList>
    </citation>
    <scope>NUCLEOTIDE SEQUENCE [LARGE SCALE GENOMIC DNA]</scope>
    <source>
        <strain evidence="1 2">M12-11B</strain>
    </source>
</reference>
<sequence length="41" mass="4717">MGQPKYKATLPLSKSFFEKKFTISFNTRKKSTGRSGSGYRR</sequence>
<gene>
    <name evidence="1" type="ORF">ADICYQ_2979</name>
</gene>
<comment type="caution">
    <text evidence="1">The sequence shown here is derived from an EMBL/GenBank/DDBJ whole genome shotgun (WGS) entry which is preliminary data.</text>
</comment>
<dbReference type="STRING" id="641524.ADICYQ_2979"/>
<name>S7VED5_9BACT</name>